<dbReference type="OrthoDB" id="10454014at2759"/>
<keyword evidence="1" id="KW-0812">Transmembrane</keyword>
<keyword evidence="1" id="KW-1133">Transmembrane helix</keyword>
<protein>
    <submittedName>
        <fullName evidence="2">Uncharacterized protein</fullName>
    </submittedName>
</protein>
<sequence>MAPLVESYHGSVLKQRGVLCAADAHACKAVSAPPPSLGGLLRSRSSVEMAHRAIMSLIMTCMGLYIFFNLGLMVSKNFIIEGYISRWRMEMRGFDMGPPPVWLDDPPEDFGYLPPEADKYVNFSLSLNIVNNPQWLRVEISRVEIHPFKEPRYMVTLRAGSGTAVDRDGTISISVRVPLAEVNEAAYFCLRHAPARLHQLPFTIDFEAKLTLFSHCSKTFLLRTRVGYDLLEMINNRNERHSHSLEGIIARKCHWVYDSGEELPIMRPHYGEVVVMATNHESLEYAVSLPEPFSEGS</sequence>
<evidence type="ECO:0000313" key="2">
    <source>
        <dbReference type="EMBL" id="KAF4697571.1"/>
    </source>
</evidence>
<evidence type="ECO:0000256" key="1">
    <source>
        <dbReference type="SAM" id="Phobius"/>
    </source>
</evidence>
<evidence type="ECO:0000313" key="3">
    <source>
        <dbReference type="Proteomes" id="UP000541610"/>
    </source>
</evidence>
<dbReference type="AlphaFoldDB" id="A0A7J6PPT7"/>
<accession>A0A7J6PPT7</accession>
<feature type="transmembrane region" description="Helical" evidence="1">
    <location>
        <begin position="53"/>
        <end position="79"/>
    </location>
</feature>
<comment type="caution">
    <text evidence="2">The sequence shown here is derived from an EMBL/GenBank/DDBJ whole genome shotgun (WGS) entry which is preliminary data.</text>
</comment>
<reference evidence="2 3" key="1">
    <citation type="submission" date="2020-04" db="EMBL/GenBank/DDBJ databases">
        <title>Perkinsus olseni comparative genomics.</title>
        <authorList>
            <person name="Bogema D.R."/>
        </authorList>
    </citation>
    <scope>NUCLEOTIDE SEQUENCE [LARGE SCALE GENOMIC DNA]</scope>
    <source>
        <strain evidence="2">00978-12</strain>
    </source>
</reference>
<name>A0A7J6PPT7_PEROL</name>
<organism evidence="2 3">
    <name type="scientific">Perkinsus olseni</name>
    <name type="common">Perkinsus atlanticus</name>
    <dbReference type="NCBI Taxonomy" id="32597"/>
    <lineage>
        <taxon>Eukaryota</taxon>
        <taxon>Sar</taxon>
        <taxon>Alveolata</taxon>
        <taxon>Perkinsozoa</taxon>
        <taxon>Perkinsea</taxon>
        <taxon>Perkinsida</taxon>
        <taxon>Perkinsidae</taxon>
        <taxon>Perkinsus</taxon>
    </lineage>
</organism>
<gene>
    <name evidence="2" type="ORF">FOZ60_004443</name>
</gene>
<dbReference type="EMBL" id="JABANP010000002">
    <property type="protein sequence ID" value="KAF4697571.1"/>
    <property type="molecule type" value="Genomic_DNA"/>
</dbReference>
<dbReference type="Proteomes" id="UP000541610">
    <property type="component" value="Unassembled WGS sequence"/>
</dbReference>
<proteinExistence type="predicted"/>
<keyword evidence="1" id="KW-0472">Membrane</keyword>